<protein>
    <submittedName>
        <fullName evidence="1">Uncharacterized protein</fullName>
    </submittedName>
</protein>
<dbReference type="Proteomes" id="UP001163321">
    <property type="component" value="Chromosome 4"/>
</dbReference>
<accession>A0ACC0W304</accession>
<proteinExistence type="predicted"/>
<evidence type="ECO:0000313" key="2">
    <source>
        <dbReference type="Proteomes" id="UP001163321"/>
    </source>
</evidence>
<keyword evidence="2" id="KW-1185">Reference proteome</keyword>
<sequence length="124" mass="13545">MCYNRNTVGHAWTEATLEQKVCNFAISVSSTSSVSSKTIADTVIVTHSMDGLMMAGALANERCKIASSTTWDVGKLEFPNDGDYEFRLPPKGLPRENIFLKDVANLIGRCPANNAILSLAYENE</sequence>
<dbReference type="EMBL" id="CM047583">
    <property type="protein sequence ID" value="KAI9912917.1"/>
    <property type="molecule type" value="Genomic_DNA"/>
</dbReference>
<reference evidence="1 2" key="1">
    <citation type="journal article" date="2022" name="bioRxiv">
        <title>The genome of the oomycete Peronosclerospora sorghi, a cosmopolitan pathogen of maize and sorghum, is inflated with dispersed pseudogenes.</title>
        <authorList>
            <person name="Fletcher K."/>
            <person name="Martin F."/>
            <person name="Isakeit T."/>
            <person name="Cavanaugh K."/>
            <person name="Magill C."/>
            <person name="Michelmore R."/>
        </authorList>
    </citation>
    <scope>NUCLEOTIDE SEQUENCE [LARGE SCALE GENOMIC DNA]</scope>
    <source>
        <strain evidence="1">P6</strain>
    </source>
</reference>
<comment type="caution">
    <text evidence="1">The sequence shown here is derived from an EMBL/GenBank/DDBJ whole genome shotgun (WGS) entry which is preliminary data.</text>
</comment>
<name>A0ACC0W304_9STRA</name>
<gene>
    <name evidence="1" type="ORF">PsorP6_006354</name>
</gene>
<evidence type="ECO:0000313" key="1">
    <source>
        <dbReference type="EMBL" id="KAI9912917.1"/>
    </source>
</evidence>
<organism evidence="1 2">
    <name type="scientific">Peronosclerospora sorghi</name>
    <dbReference type="NCBI Taxonomy" id="230839"/>
    <lineage>
        <taxon>Eukaryota</taxon>
        <taxon>Sar</taxon>
        <taxon>Stramenopiles</taxon>
        <taxon>Oomycota</taxon>
        <taxon>Peronosporomycetes</taxon>
        <taxon>Peronosporales</taxon>
        <taxon>Peronosporaceae</taxon>
        <taxon>Peronosclerospora</taxon>
    </lineage>
</organism>